<accession>A0A3Q0J3A3</accession>
<keyword evidence="3" id="KW-0547">Nucleotide-binding</keyword>
<dbReference type="CDD" id="cd18808">
    <property type="entry name" value="SF1_C_Upf1"/>
    <property type="match status" value="1"/>
</dbReference>
<dbReference type="InterPro" id="IPR041679">
    <property type="entry name" value="DNA2/NAM7-like_C"/>
</dbReference>
<feature type="region of interest" description="Disordered" evidence="7">
    <location>
        <begin position="445"/>
        <end position="520"/>
    </location>
</feature>
<reference evidence="11" key="1">
    <citation type="submission" date="2025-08" db="UniProtKB">
        <authorList>
            <consortium name="RefSeq"/>
        </authorList>
    </citation>
    <scope>IDENTIFICATION</scope>
</reference>
<protein>
    <submittedName>
        <fullName evidence="11">Probable RNA helicase armi</fullName>
    </submittedName>
</protein>
<dbReference type="Pfam" id="PF21634">
    <property type="entry name" value="MOV-10_beta-barrel"/>
    <property type="match status" value="1"/>
</dbReference>
<dbReference type="InterPro" id="IPR047187">
    <property type="entry name" value="SF1_C_Upf1"/>
</dbReference>
<feature type="compositionally biased region" description="Basic and acidic residues" evidence="7">
    <location>
        <begin position="477"/>
        <end position="491"/>
    </location>
</feature>
<keyword evidence="5 11" id="KW-0347">Helicase</keyword>
<feature type="domain" description="DNA2/NAM7 helicase-like C-terminal" evidence="8">
    <location>
        <begin position="651"/>
        <end position="792"/>
    </location>
</feature>
<dbReference type="GO" id="GO:0016787">
    <property type="term" value="F:hydrolase activity"/>
    <property type="evidence" value="ECO:0007669"/>
    <property type="project" value="UniProtKB-KW"/>
</dbReference>
<sequence length="826" mass="93272">MEVIPKFFGKSLEKVKFTLDDQAELRVPIELEMYLVGLNNTNQRGPRRYQRKKQYTSEEICFRDSLQNVIKGVRPNMIGTCGMKFQSVRMGPYDIPHRLIVTCRGTHADPIRSHQQAVERLQKDYGVLYEQLSEENYMSKFHTCLYLEEIYLMAHMANLDIKKGSLRHAGEYLALYVVGLMESRPSLIIGDRVYASVPENVNIKDKATYEGYIHSIRHEELYIKFTKAFHDSYRGETYAFRFVHTRTQFRRFHHVLDDISKPKLGIAWLFPRTIQEKAPVVHIVSEDQPDEPPECLNQKPEQLVDKLRIFSQHVNDIHIDPVKSDENGIEVKTEQEEEEQETCDETVQYTEDNQIDTKTTPEEAKEKLNDESPHNICDSPSVNITSNVSNENNLNVSPIISNENNLLCDTTPICDQTVEVQADKALETQQSNKLAKELELYNKILNPDKNPRRRVVISPPKTGATTNQTAKSGADTPKNEVSKRGESEQNKSEVISHNVEKEQNKSEARSNHNNGVSQVPHVNNVTVKSELGKQPAEVNNQTMPKSIENDQATMSSIASVLQDTTNIIRPPQDIAPVTVSPKGEIPHEVNWGKTKQHSEINWVRDFAGMGAHKSNTSKPNTSLTNNCPQVTLEDYEGLILRKLSKVLPPRSQAPYPSPILFHGVQGDNAQDNDSPSWYNSTEAVVVIGYLKKLYDAGLQPDQIGIITPYRKQVLKIRSIITGCGIPEPKVASIEEFQGQERLVIIVSTVRSLSSSSFLPKDIEQCLGFIGLPTRLNVAVTRARALLLIVGDPNLLGEDLYWAKIIAYIRSIGGYTGCSPSNPKLNW</sequence>
<comment type="subcellular location">
    <subcellularLocation>
        <location evidence="1">Cytoplasm</location>
    </subcellularLocation>
</comment>
<dbReference type="KEGG" id="dci:103511731"/>
<name>A0A3Q0J3A3_DIACI</name>
<dbReference type="GO" id="GO:0004386">
    <property type="term" value="F:helicase activity"/>
    <property type="evidence" value="ECO:0007669"/>
    <property type="project" value="UniProtKB-KW"/>
</dbReference>
<dbReference type="InterPro" id="IPR027417">
    <property type="entry name" value="P-loop_NTPase"/>
</dbReference>
<evidence type="ECO:0000256" key="3">
    <source>
        <dbReference type="ARBA" id="ARBA00022741"/>
    </source>
</evidence>
<dbReference type="STRING" id="121845.A0A3Q0J3A3"/>
<dbReference type="SUPFAM" id="SSF52540">
    <property type="entry name" value="P-loop containing nucleoside triphosphate hydrolases"/>
    <property type="match status" value="1"/>
</dbReference>
<keyword evidence="4" id="KW-0378">Hydrolase</keyword>
<keyword evidence="10" id="KW-1185">Reference proteome</keyword>
<feature type="compositionally biased region" description="Polar residues" evidence="7">
    <location>
        <begin position="511"/>
        <end position="520"/>
    </location>
</feature>
<dbReference type="AlphaFoldDB" id="A0A3Q0J3A3"/>
<evidence type="ECO:0000313" key="10">
    <source>
        <dbReference type="Proteomes" id="UP000079169"/>
    </source>
</evidence>
<evidence type="ECO:0000256" key="1">
    <source>
        <dbReference type="ARBA" id="ARBA00004496"/>
    </source>
</evidence>
<dbReference type="RefSeq" id="XP_026681210.1">
    <property type="nucleotide sequence ID" value="XM_026825409.1"/>
</dbReference>
<evidence type="ECO:0000256" key="2">
    <source>
        <dbReference type="ARBA" id="ARBA00022490"/>
    </source>
</evidence>
<evidence type="ECO:0000256" key="4">
    <source>
        <dbReference type="ARBA" id="ARBA00022801"/>
    </source>
</evidence>
<evidence type="ECO:0000256" key="7">
    <source>
        <dbReference type="SAM" id="MobiDB-lite"/>
    </source>
</evidence>
<dbReference type="PaxDb" id="121845-A0A3Q0J3A3"/>
<dbReference type="PANTHER" id="PTHR45418:SF1">
    <property type="entry name" value="CANCER_TESTIS ANTIGEN 55"/>
    <property type="match status" value="1"/>
</dbReference>
<dbReference type="GO" id="GO:0005524">
    <property type="term" value="F:ATP binding"/>
    <property type="evidence" value="ECO:0007669"/>
    <property type="project" value="UniProtKB-KW"/>
</dbReference>
<dbReference type="GO" id="GO:0005737">
    <property type="term" value="C:cytoplasm"/>
    <property type="evidence" value="ECO:0007669"/>
    <property type="project" value="UniProtKB-SubCell"/>
</dbReference>
<dbReference type="PANTHER" id="PTHR45418">
    <property type="entry name" value="CANCER/TESTIS ANTIGEN 55"/>
    <property type="match status" value="1"/>
</dbReference>
<feature type="domain" description="Helicase MOV-10-like beta-barrel" evidence="9">
    <location>
        <begin position="168"/>
        <end position="236"/>
    </location>
</feature>
<dbReference type="InterPro" id="IPR049080">
    <property type="entry name" value="MOV-10-like_beta-barrel"/>
</dbReference>
<dbReference type="Pfam" id="PF13087">
    <property type="entry name" value="AAA_12"/>
    <property type="match status" value="1"/>
</dbReference>
<evidence type="ECO:0000259" key="8">
    <source>
        <dbReference type="Pfam" id="PF13087"/>
    </source>
</evidence>
<evidence type="ECO:0000256" key="6">
    <source>
        <dbReference type="ARBA" id="ARBA00022840"/>
    </source>
</evidence>
<keyword evidence="2" id="KW-0963">Cytoplasm</keyword>
<proteinExistence type="predicted"/>
<dbReference type="Gene3D" id="3.40.50.300">
    <property type="entry name" value="P-loop containing nucleotide triphosphate hydrolases"/>
    <property type="match status" value="1"/>
</dbReference>
<gene>
    <name evidence="11" type="primary">LOC103511731</name>
</gene>
<evidence type="ECO:0000313" key="11">
    <source>
        <dbReference type="RefSeq" id="XP_026681210.1"/>
    </source>
</evidence>
<feature type="compositionally biased region" description="Basic and acidic residues" evidence="7">
    <location>
        <begin position="498"/>
        <end position="510"/>
    </location>
</feature>
<evidence type="ECO:0000256" key="5">
    <source>
        <dbReference type="ARBA" id="ARBA00022806"/>
    </source>
</evidence>
<evidence type="ECO:0000259" key="9">
    <source>
        <dbReference type="Pfam" id="PF21634"/>
    </source>
</evidence>
<keyword evidence="6" id="KW-0067">ATP-binding</keyword>
<organism evidence="10 11">
    <name type="scientific">Diaphorina citri</name>
    <name type="common">Asian citrus psyllid</name>
    <dbReference type="NCBI Taxonomy" id="121845"/>
    <lineage>
        <taxon>Eukaryota</taxon>
        <taxon>Metazoa</taxon>
        <taxon>Ecdysozoa</taxon>
        <taxon>Arthropoda</taxon>
        <taxon>Hexapoda</taxon>
        <taxon>Insecta</taxon>
        <taxon>Pterygota</taxon>
        <taxon>Neoptera</taxon>
        <taxon>Paraneoptera</taxon>
        <taxon>Hemiptera</taxon>
        <taxon>Sternorrhyncha</taxon>
        <taxon>Psylloidea</taxon>
        <taxon>Psyllidae</taxon>
        <taxon>Diaphorininae</taxon>
        <taxon>Diaphorina</taxon>
    </lineage>
</organism>
<dbReference type="GeneID" id="103511731"/>
<dbReference type="Proteomes" id="UP000079169">
    <property type="component" value="Unplaced"/>
</dbReference>